<protein>
    <submittedName>
        <fullName evidence="2">Uncharacterized protein</fullName>
    </submittedName>
</protein>
<dbReference type="Proteomes" id="UP000325641">
    <property type="component" value="Chromosome"/>
</dbReference>
<proteinExistence type="predicted"/>
<dbReference type="KEGG" id="bbet:F8237_04505"/>
<name>A0A5P6P016_9BRAD</name>
<evidence type="ECO:0000313" key="2">
    <source>
        <dbReference type="EMBL" id="QFI71697.1"/>
    </source>
</evidence>
<accession>A0A5P6P016</accession>
<sequence length="174" mass="18262">MPTLIAVVAALLVGLCSANAAPQQLYGKGIHIQYTVTATIETPRGPHSGTSSVDRTIYVSNTGRLFERAVWSTRGARGVSDNSPGATTNKAGEARGMSFRGNELVAHIAYLSGAGRMTIHFDPTFSTCDGELVFGAEPGKAMSRRAIGGSGTFQFRSLQPSRITCSVTAGNPLQ</sequence>
<dbReference type="EMBL" id="CP044543">
    <property type="protein sequence ID" value="QFI71697.1"/>
    <property type="molecule type" value="Genomic_DNA"/>
</dbReference>
<reference evidence="3" key="1">
    <citation type="submission" date="2019-10" db="EMBL/GenBank/DDBJ databases">
        <title>Complete Genome Sequence of Bradyrhizobium betae type strain PL7HG1T.</title>
        <authorList>
            <person name="Bromfield E.S.P."/>
            <person name="Cloutier S."/>
        </authorList>
    </citation>
    <scope>NUCLEOTIDE SEQUENCE [LARGE SCALE GENOMIC DNA]</scope>
    <source>
        <strain evidence="3">PL7HG1</strain>
    </source>
</reference>
<feature type="signal peptide" evidence="1">
    <location>
        <begin position="1"/>
        <end position="20"/>
    </location>
</feature>
<organism evidence="2 3">
    <name type="scientific">Bradyrhizobium betae</name>
    <dbReference type="NCBI Taxonomy" id="244734"/>
    <lineage>
        <taxon>Bacteria</taxon>
        <taxon>Pseudomonadati</taxon>
        <taxon>Pseudomonadota</taxon>
        <taxon>Alphaproteobacteria</taxon>
        <taxon>Hyphomicrobiales</taxon>
        <taxon>Nitrobacteraceae</taxon>
        <taxon>Bradyrhizobium</taxon>
    </lineage>
</organism>
<evidence type="ECO:0000313" key="3">
    <source>
        <dbReference type="Proteomes" id="UP000325641"/>
    </source>
</evidence>
<dbReference type="AlphaFoldDB" id="A0A5P6P016"/>
<gene>
    <name evidence="2" type="ORF">F8237_04505</name>
</gene>
<keyword evidence="1" id="KW-0732">Signal</keyword>
<dbReference type="RefSeq" id="WP_151642593.1">
    <property type="nucleotide sequence ID" value="NZ_CP044543.1"/>
</dbReference>
<evidence type="ECO:0000256" key="1">
    <source>
        <dbReference type="SAM" id="SignalP"/>
    </source>
</evidence>
<feature type="chain" id="PRO_5024875419" evidence="1">
    <location>
        <begin position="21"/>
        <end position="174"/>
    </location>
</feature>